<feature type="compositionally biased region" description="Polar residues" evidence="4">
    <location>
        <begin position="363"/>
        <end position="373"/>
    </location>
</feature>
<dbReference type="SUPFAM" id="SSF48403">
    <property type="entry name" value="Ankyrin repeat"/>
    <property type="match status" value="1"/>
</dbReference>
<keyword evidence="1" id="KW-0677">Repeat</keyword>
<feature type="compositionally biased region" description="Polar residues" evidence="4">
    <location>
        <begin position="279"/>
        <end position="293"/>
    </location>
</feature>
<keyword evidence="2 3" id="KW-0040">ANK repeat</keyword>
<keyword evidence="5" id="KW-1185">Reference proteome</keyword>
<accession>A0A1S3H8Y2</accession>
<evidence type="ECO:0000256" key="1">
    <source>
        <dbReference type="ARBA" id="ARBA00022737"/>
    </source>
</evidence>
<dbReference type="Gene3D" id="1.25.40.20">
    <property type="entry name" value="Ankyrin repeat-containing domain"/>
    <property type="match status" value="1"/>
</dbReference>
<evidence type="ECO:0000256" key="2">
    <source>
        <dbReference type="ARBA" id="ARBA00023043"/>
    </source>
</evidence>
<dbReference type="InParanoid" id="A0A1S3H8Y2"/>
<dbReference type="PANTHER" id="PTHR24198:SF165">
    <property type="entry name" value="ANKYRIN REPEAT-CONTAINING PROTEIN-RELATED"/>
    <property type="match status" value="1"/>
</dbReference>
<evidence type="ECO:0000256" key="4">
    <source>
        <dbReference type="SAM" id="MobiDB-lite"/>
    </source>
</evidence>
<dbReference type="InterPro" id="IPR002110">
    <property type="entry name" value="Ankyrin_rpt"/>
</dbReference>
<feature type="compositionally biased region" description="Polar residues" evidence="4">
    <location>
        <begin position="419"/>
        <end position="429"/>
    </location>
</feature>
<evidence type="ECO:0000256" key="3">
    <source>
        <dbReference type="PROSITE-ProRule" id="PRU00023"/>
    </source>
</evidence>
<dbReference type="InterPro" id="IPR036770">
    <property type="entry name" value="Ankyrin_rpt-contain_sf"/>
</dbReference>
<feature type="region of interest" description="Disordered" evidence="4">
    <location>
        <begin position="363"/>
        <end position="429"/>
    </location>
</feature>
<evidence type="ECO:0000313" key="5">
    <source>
        <dbReference type="Proteomes" id="UP000085678"/>
    </source>
</evidence>
<feature type="region of interest" description="Disordered" evidence="4">
    <location>
        <begin position="279"/>
        <end position="308"/>
    </location>
</feature>
<feature type="compositionally biased region" description="Basic and acidic residues" evidence="4">
    <location>
        <begin position="374"/>
        <end position="383"/>
    </location>
</feature>
<gene>
    <name evidence="6" type="primary">LOC106153176</name>
</gene>
<dbReference type="PROSITE" id="PS50088">
    <property type="entry name" value="ANK_REPEAT"/>
    <property type="match status" value="1"/>
</dbReference>
<dbReference type="STRING" id="7574.A0A1S3H8Y2"/>
<dbReference type="SMART" id="SM00248">
    <property type="entry name" value="ANK"/>
    <property type="match status" value="5"/>
</dbReference>
<protein>
    <submittedName>
        <fullName evidence="6">Uncharacterized protein LOC106153176</fullName>
    </submittedName>
</protein>
<dbReference type="KEGG" id="lak:106153176"/>
<reference evidence="6" key="1">
    <citation type="submission" date="2025-08" db="UniProtKB">
        <authorList>
            <consortium name="RefSeq"/>
        </authorList>
    </citation>
    <scope>IDENTIFICATION</scope>
    <source>
        <tissue evidence="6">Gonads</tissue>
    </source>
</reference>
<proteinExistence type="predicted"/>
<name>A0A1S3H8Y2_LINAN</name>
<organism evidence="5 6">
    <name type="scientific">Lingula anatina</name>
    <name type="common">Brachiopod</name>
    <name type="synonym">Lingula unguis</name>
    <dbReference type="NCBI Taxonomy" id="7574"/>
    <lineage>
        <taxon>Eukaryota</taxon>
        <taxon>Metazoa</taxon>
        <taxon>Spiralia</taxon>
        <taxon>Lophotrochozoa</taxon>
        <taxon>Brachiopoda</taxon>
        <taxon>Linguliformea</taxon>
        <taxon>Lingulata</taxon>
        <taxon>Lingulida</taxon>
        <taxon>Linguloidea</taxon>
        <taxon>Lingulidae</taxon>
        <taxon>Lingula</taxon>
    </lineage>
</organism>
<feature type="repeat" description="ANK" evidence="3">
    <location>
        <begin position="119"/>
        <end position="155"/>
    </location>
</feature>
<dbReference type="Pfam" id="PF12796">
    <property type="entry name" value="Ank_2"/>
    <property type="match status" value="2"/>
</dbReference>
<dbReference type="RefSeq" id="XP_013382462.1">
    <property type="nucleotide sequence ID" value="XM_013527008.1"/>
</dbReference>
<dbReference type="OrthoDB" id="5406014at2759"/>
<evidence type="ECO:0000313" key="6">
    <source>
        <dbReference type="RefSeq" id="XP_013382462.1"/>
    </source>
</evidence>
<dbReference type="AlphaFoldDB" id="A0A1S3H8Y2"/>
<dbReference type="PANTHER" id="PTHR24198">
    <property type="entry name" value="ANKYRIN REPEAT AND PROTEIN KINASE DOMAIN-CONTAINING PROTEIN"/>
    <property type="match status" value="1"/>
</dbReference>
<dbReference type="Proteomes" id="UP000085678">
    <property type="component" value="Unplaced"/>
</dbReference>
<sequence length="429" mass="47803">MKEEGETLLSMLQGGIFHAISRERFKQVRLLVEKGLNVNIKNAGENGKTPLIASLLIENAEKRERMFKFLMNHGANPLECDYSGRDALAWACILGRCKAAEAILQDTRGEINLHHGDRDGLTALHYSTMYGHEDCVKLVATTFNKYGLSLDIADNNGLTPYLHAKKLGFREIATFLFQQGASPYKCDTKNNMTAEQWAAIGLQERKKRAVQDRKKADDWIKIQGKNNSLFDVKHRKLSISLPEIQITSPNNKVRLLKNDSLDTIDGISVASRLRRNYQSSSIKGMSKSLNSLPDSDTTECDSSTSSSFQRVGVARDLSDYMSTLSDQASGSYRKPAQPLQPVLEKSEIQPKLTKRQLRKLNAANTVTKNASSQAEDKPDDAATKNKKNVTFAALGKTARMLSQPSLRPPPMKVPDRRYTSQTLQTVQNA</sequence>
<dbReference type="GeneID" id="106153176"/>